<name>A0A0J6H9K5_9PSED</name>
<feature type="binding site" evidence="10">
    <location>
        <begin position="396"/>
        <end position="400"/>
    </location>
    <ligand>
        <name>GTP</name>
        <dbReference type="ChEBI" id="CHEBI:37565"/>
    </ligand>
</feature>
<reference evidence="15" key="1">
    <citation type="submission" date="2016-10" db="EMBL/GenBank/DDBJ databases">
        <authorList>
            <person name="Varghese N."/>
            <person name="Submissions S."/>
        </authorList>
    </citation>
    <scope>NUCLEOTIDE SEQUENCE [LARGE SCALE GENOMIC DNA]</scope>
    <source>
        <strain evidence="15">BS3782</strain>
    </source>
</reference>
<dbReference type="PROSITE" id="PS00300">
    <property type="entry name" value="SRP54"/>
    <property type="match status" value="1"/>
</dbReference>
<feature type="binding site" evidence="10">
    <location>
        <begin position="314"/>
        <end position="321"/>
    </location>
    <ligand>
        <name>GTP</name>
        <dbReference type="ChEBI" id="CHEBI:37565"/>
    </ligand>
</feature>
<comment type="subcellular location">
    <subcellularLocation>
        <location evidence="10">Cell membrane</location>
        <topology evidence="10">Peripheral membrane protein</topology>
        <orientation evidence="10">Cytoplasmic side</orientation>
    </subcellularLocation>
    <subcellularLocation>
        <location evidence="10">Cytoplasm</location>
    </subcellularLocation>
</comment>
<reference evidence="13 16" key="3">
    <citation type="submission" date="2019-09" db="EMBL/GenBank/DDBJ databases">
        <title>Draft genome sequences of 48 bacterial type strains from the CCUG.</title>
        <authorList>
            <person name="Tunovic T."/>
            <person name="Pineiro-Iglesias B."/>
            <person name="Unosson C."/>
            <person name="Inganas E."/>
            <person name="Ohlen M."/>
            <person name="Cardew S."/>
            <person name="Jensie-Markopoulos S."/>
            <person name="Salva-Serra F."/>
            <person name="Jaen-Luchoro D."/>
            <person name="Karlsson R."/>
            <person name="Svensson-Stadler L."/>
            <person name="Chun J."/>
            <person name="Moore E."/>
        </authorList>
    </citation>
    <scope>NUCLEOTIDE SEQUENCE [LARGE SCALE GENOMIC DNA]</scope>
    <source>
        <strain evidence="13 16">CCUG 51522</strain>
    </source>
</reference>
<dbReference type="SUPFAM" id="SSF47364">
    <property type="entry name" value="Domain of the SRP/SRP receptor G-proteins"/>
    <property type="match status" value="1"/>
</dbReference>
<proteinExistence type="inferred from homology"/>
<comment type="similarity">
    <text evidence="10">Belongs to the GTP-binding SRP family. FtsY subfamily.</text>
</comment>
<dbReference type="GO" id="GO:0003924">
    <property type="term" value="F:GTPase activity"/>
    <property type="evidence" value="ECO:0007669"/>
    <property type="project" value="UniProtKB-UniRule"/>
</dbReference>
<dbReference type="InterPro" id="IPR000897">
    <property type="entry name" value="SRP54_GTPase_dom"/>
</dbReference>
<evidence type="ECO:0000256" key="10">
    <source>
        <dbReference type="HAMAP-Rule" id="MF_00920"/>
    </source>
</evidence>
<dbReference type="FunFam" id="1.20.120.140:FF:000002">
    <property type="entry name" value="Signal recognition particle receptor FtsY"/>
    <property type="match status" value="1"/>
</dbReference>
<evidence type="ECO:0000256" key="7">
    <source>
        <dbReference type="ARBA" id="ARBA00023170"/>
    </source>
</evidence>
<dbReference type="Proteomes" id="UP000182814">
    <property type="component" value="Chromosome I"/>
</dbReference>
<keyword evidence="2 10" id="KW-0963">Cytoplasm</keyword>
<evidence type="ECO:0000256" key="6">
    <source>
        <dbReference type="ARBA" id="ARBA00023136"/>
    </source>
</evidence>
<evidence type="ECO:0000313" key="15">
    <source>
        <dbReference type="Proteomes" id="UP000182814"/>
    </source>
</evidence>
<dbReference type="Gene3D" id="1.20.120.140">
    <property type="entry name" value="Signal recognition particle SRP54, nucleotide-binding domain"/>
    <property type="match status" value="1"/>
</dbReference>
<evidence type="ECO:0000256" key="9">
    <source>
        <dbReference type="ARBA" id="ARBA00053570"/>
    </source>
</evidence>
<evidence type="ECO:0000259" key="12">
    <source>
        <dbReference type="PROSITE" id="PS00300"/>
    </source>
</evidence>
<dbReference type="PANTHER" id="PTHR43134:SF1">
    <property type="entry name" value="SIGNAL RECOGNITION PARTICLE RECEPTOR SUBUNIT ALPHA"/>
    <property type="match status" value="1"/>
</dbReference>
<dbReference type="HAMAP" id="MF_00920">
    <property type="entry name" value="FtsY"/>
    <property type="match status" value="1"/>
</dbReference>
<dbReference type="GO" id="GO:0005737">
    <property type="term" value="C:cytoplasm"/>
    <property type="evidence" value="ECO:0007669"/>
    <property type="project" value="UniProtKB-SubCell"/>
</dbReference>
<accession>A0A0J6H9K5</accession>
<dbReference type="FunFam" id="3.40.50.300:FF:000053">
    <property type="entry name" value="Signal recognition particle receptor FtsY"/>
    <property type="match status" value="1"/>
</dbReference>
<comment type="subunit">
    <text evidence="10">Part of the signal recognition particle protein translocation system, which is composed of SRP and FtsY. SRP is a ribonucleoprotein composed of Ffh and a 4.5S RNA molecule.</text>
</comment>
<dbReference type="GO" id="GO:0005047">
    <property type="term" value="F:signal recognition particle binding"/>
    <property type="evidence" value="ECO:0007669"/>
    <property type="project" value="TreeGrafter"/>
</dbReference>
<dbReference type="SUPFAM" id="SSF52540">
    <property type="entry name" value="P-loop containing nucleoside triphosphate hydrolases"/>
    <property type="match status" value="1"/>
</dbReference>
<dbReference type="GO" id="GO:0006614">
    <property type="term" value="P:SRP-dependent cotranslational protein targeting to membrane"/>
    <property type="evidence" value="ECO:0007669"/>
    <property type="project" value="InterPro"/>
</dbReference>
<dbReference type="PATRIC" id="fig|163011.3.peg.5046"/>
<evidence type="ECO:0000256" key="5">
    <source>
        <dbReference type="ARBA" id="ARBA00023134"/>
    </source>
</evidence>
<evidence type="ECO:0000313" key="14">
    <source>
        <dbReference type="EMBL" id="SDS43072.1"/>
    </source>
</evidence>
<dbReference type="InterPro" id="IPR027417">
    <property type="entry name" value="P-loop_NTPase"/>
</dbReference>
<feature type="domain" description="SRP54-type proteins GTP-binding" evidence="12">
    <location>
        <begin position="481"/>
        <end position="494"/>
    </location>
</feature>
<evidence type="ECO:0000256" key="11">
    <source>
        <dbReference type="SAM" id="MobiDB-lite"/>
    </source>
</evidence>
<dbReference type="EMBL" id="LT629746">
    <property type="protein sequence ID" value="SDS43072.1"/>
    <property type="molecule type" value="Genomic_DNA"/>
</dbReference>
<evidence type="ECO:0000313" key="16">
    <source>
        <dbReference type="Proteomes" id="UP000434925"/>
    </source>
</evidence>
<evidence type="ECO:0000256" key="3">
    <source>
        <dbReference type="ARBA" id="ARBA00022741"/>
    </source>
</evidence>
<dbReference type="AlphaFoldDB" id="A0A0J6H9K5"/>
<reference evidence="14" key="2">
    <citation type="submission" date="2016-10" db="EMBL/GenBank/DDBJ databases">
        <authorList>
            <person name="de Groot N.N."/>
        </authorList>
    </citation>
    <scope>NUCLEOTIDE SEQUENCE [LARGE SCALE GENOMIC DNA]</scope>
    <source>
        <strain evidence="14">BS3782</strain>
    </source>
</reference>
<keyword evidence="5 10" id="KW-0342">GTP-binding</keyword>
<dbReference type="InterPro" id="IPR036225">
    <property type="entry name" value="SRP/SRP_N"/>
</dbReference>
<dbReference type="CDD" id="cd17874">
    <property type="entry name" value="FtsY"/>
    <property type="match status" value="1"/>
</dbReference>
<comment type="function">
    <text evidence="9 10">Involved in targeting and insertion of nascent membrane proteins into the cytoplasmic membrane. Acts as a receptor for the complex formed by the signal recognition particle (SRP) and the ribosome-nascent chain (RNC). Interaction with SRP-RNC leads to the transfer of the RNC complex to the Sec translocase for insertion into the membrane, the hydrolysis of GTP by both Ffh and FtsY, and the dissociation of the SRP-FtsY complex into the individual components.</text>
</comment>
<dbReference type="NCBIfam" id="TIGR00064">
    <property type="entry name" value="ftsY"/>
    <property type="match status" value="1"/>
</dbReference>
<dbReference type="SMART" id="SM00382">
    <property type="entry name" value="AAA"/>
    <property type="match status" value="1"/>
</dbReference>
<feature type="compositionally biased region" description="Basic and acidic residues" evidence="11">
    <location>
        <begin position="1"/>
        <end position="19"/>
    </location>
</feature>
<sequence length="513" mass="54244">MFGSNDDKKTPAAAGEKKSLFGWLRKKPQEPVVEQPQPLPEPTPTPVMEEVPAPIALPIAEPVLQSAAEPAPEPETVVVAPLPLTPAAEPWLTLPVAEEPVALVEDEQAAHITPPIPAPTAFAPEPVQAPVVEPVVVPVFVAAPAPVAPEPEVPVFVAPAPAAPIVQAPEPAPVPVIDPVVATPVAPVAPVETPVEPVRTEESKAGFFARLKQGLSKTSASIGEGMASLFLGKKIIDDELLEDIETRLLTADVGVEATSVIIQRLTQKVARKELADADALYKSLQAELAAMLKPVEQPLKITSQNKPFVILVVGVNGAGKTTTIGKLAKKLQLEGKKVMLAAGDTFRAAAVEQLQVWGERNKIPVIAQHTGADSASVIFDAVQAAKARGIDVLIADTAGRLHTKDNLMEELKKVRRVIGKLDADAPHEVLLVLDAGTGQNAINQAKQFNQTVELTGLALTKLDGTAKGGVIFALAKQFGLPIRYIGVGEGIDDLRTFEAEPFVQALFAERERS</sequence>
<dbReference type="SMART" id="SM00962">
    <property type="entry name" value="SRP54"/>
    <property type="match status" value="1"/>
</dbReference>
<dbReference type="Gene3D" id="3.40.50.300">
    <property type="entry name" value="P-loop containing nucleotide triphosphate hydrolases"/>
    <property type="match status" value="1"/>
</dbReference>
<dbReference type="Pfam" id="PF02881">
    <property type="entry name" value="SRP54_N"/>
    <property type="match status" value="1"/>
</dbReference>
<dbReference type="InterPro" id="IPR004390">
    <property type="entry name" value="SR_rcpt_FtsY"/>
</dbReference>
<evidence type="ECO:0000313" key="13">
    <source>
        <dbReference type="EMBL" id="KAB0504206.1"/>
    </source>
</evidence>
<dbReference type="GO" id="GO:0005525">
    <property type="term" value="F:GTP binding"/>
    <property type="evidence" value="ECO:0007669"/>
    <property type="project" value="UniProtKB-UniRule"/>
</dbReference>
<dbReference type="Pfam" id="PF00448">
    <property type="entry name" value="SRP54"/>
    <property type="match status" value="1"/>
</dbReference>
<evidence type="ECO:0000256" key="2">
    <source>
        <dbReference type="ARBA" id="ARBA00022490"/>
    </source>
</evidence>
<dbReference type="InterPro" id="IPR013822">
    <property type="entry name" value="Signal_recog_particl_SRP54_hlx"/>
</dbReference>
<dbReference type="EMBL" id="VZPO01000005">
    <property type="protein sequence ID" value="KAB0504206.1"/>
    <property type="molecule type" value="Genomic_DNA"/>
</dbReference>
<dbReference type="InterPro" id="IPR042101">
    <property type="entry name" value="SRP54_N_sf"/>
</dbReference>
<keyword evidence="3 10" id="KW-0547">Nucleotide-binding</keyword>
<evidence type="ECO:0000256" key="4">
    <source>
        <dbReference type="ARBA" id="ARBA00022801"/>
    </source>
</evidence>
<keyword evidence="1 10" id="KW-1003">Cell membrane</keyword>
<dbReference type="InterPro" id="IPR003593">
    <property type="entry name" value="AAA+_ATPase"/>
</dbReference>
<keyword evidence="6 10" id="KW-0472">Membrane</keyword>
<dbReference type="Proteomes" id="UP000434925">
    <property type="component" value="Unassembled WGS sequence"/>
</dbReference>
<dbReference type="SMART" id="SM00963">
    <property type="entry name" value="SRP54_N"/>
    <property type="match status" value="1"/>
</dbReference>
<feature type="binding site" evidence="10">
    <location>
        <begin position="460"/>
        <end position="463"/>
    </location>
    <ligand>
        <name>GTP</name>
        <dbReference type="ChEBI" id="CHEBI:37565"/>
    </ligand>
</feature>
<dbReference type="EC" id="3.6.5.4" evidence="10"/>
<keyword evidence="15" id="KW-1185">Reference proteome</keyword>
<evidence type="ECO:0000256" key="1">
    <source>
        <dbReference type="ARBA" id="ARBA00022475"/>
    </source>
</evidence>
<organism evidence="14 15">
    <name type="scientific">Pseudomonas lini</name>
    <dbReference type="NCBI Taxonomy" id="163011"/>
    <lineage>
        <taxon>Bacteria</taxon>
        <taxon>Pseudomonadati</taxon>
        <taxon>Pseudomonadota</taxon>
        <taxon>Gammaproteobacteria</taxon>
        <taxon>Pseudomonadales</taxon>
        <taxon>Pseudomonadaceae</taxon>
        <taxon>Pseudomonas</taxon>
    </lineage>
</organism>
<feature type="region of interest" description="Disordered" evidence="11">
    <location>
        <begin position="1"/>
        <end position="49"/>
    </location>
</feature>
<dbReference type="GO" id="GO:0005886">
    <property type="term" value="C:plasma membrane"/>
    <property type="evidence" value="ECO:0007669"/>
    <property type="project" value="UniProtKB-SubCell"/>
</dbReference>
<dbReference type="PANTHER" id="PTHR43134">
    <property type="entry name" value="SIGNAL RECOGNITION PARTICLE RECEPTOR SUBUNIT ALPHA"/>
    <property type="match status" value="1"/>
</dbReference>
<gene>
    <name evidence="10 13" type="primary">ftsY</name>
    <name evidence="13" type="ORF">F7R14_14150</name>
    <name evidence="14" type="ORF">SAMN04490191_1443</name>
</gene>
<comment type="catalytic activity">
    <reaction evidence="8 10">
        <text>GTP + H2O = GDP + phosphate + H(+)</text>
        <dbReference type="Rhea" id="RHEA:19669"/>
        <dbReference type="ChEBI" id="CHEBI:15377"/>
        <dbReference type="ChEBI" id="CHEBI:15378"/>
        <dbReference type="ChEBI" id="CHEBI:37565"/>
        <dbReference type="ChEBI" id="CHEBI:43474"/>
        <dbReference type="ChEBI" id="CHEBI:58189"/>
        <dbReference type="EC" id="3.6.5.4"/>
    </reaction>
</comment>
<keyword evidence="7 10" id="KW-0675">Receptor</keyword>
<dbReference type="RefSeq" id="WP_038980960.1">
    <property type="nucleotide sequence ID" value="NZ_JABTYG010000002.1"/>
</dbReference>
<keyword evidence="4 10" id="KW-0378">Hydrolase</keyword>
<evidence type="ECO:0000256" key="8">
    <source>
        <dbReference type="ARBA" id="ARBA00048027"/>
    </source>
</evidence>
<protein>
    <recommendedName>
        <fullName evidence="10">Signal recognition particle receptor FtsY</fullName>
        <shortName evidence="10">SRP receptor</shortName>
        <ecNumber evidence="10">3.6.5.4</ecNumber>
    </recommendedName>
</protein>